<dbReference type="Proteomes" id="UP000179621">
    <property type="component" value="Unassembled WGS sequence"/>
</dbReference>
<gene>
    <name evidence="2" type="ORF">BKG73_21120</name>
    <name evidence="3" type="ORF">BST43_00675</name>
</gene>
<protein>
    <submittedName>
        <fullName evidence="3">Uncharacterized protein</fullName>
    </submittedName>
</protein>
<keyword evidence="1" id="KW-0812">Transmembrane</keyword>
<dbReference type="EMBL" id="MLIH01000035">
    <property type="protein sequence ID" value="OHU06093.1"/>
    <property type="molecule type" value="Genomic_DNA"/>
</dbReference>
<dbReference type="AlphaFoldDB" id="A0A1X0JDG5"/>
<feature type="transmembrane region" description="Helical" evidence="1">
    <location>
        <begin position="50"/>
        <end position="67"/>
    </location>
</feature>
<dbReference type="RefSeq" id="WP_070910262.1">
    <property type="nucleotide sequence ID" value="NZ_MLIC01000002.1"/>
</dbReference>
<dbReference type="STRING" id="1578165.BKG68_06975"/>
<comment type="caution">
    <text evidence="3">The sequence shown here is derived from an EMBL/GenBank/DDBJ whole genome shotgun (WGS) entry which is preliminary data.</text>
</comment>
<dbReference type="OrthoDB" id="4753348at2"/>
<feature type="transmembrane region" description="Helical" evidence="1">
    <location>
        <begin position="23"/>
        <end position="43"/>
    </location>
</feature>
<evidence type="ECO:0000313" key="3">
    <source>
        <dbReference type="EMBL" id="ORB60794.1"/>
    </source>
</evidence>
<sequence length="68" mass="7103">MTTFERAAHEVRSVDVTGAAWPVYKLLALGAGAVVFVITLLLIATMSTAVLSSAAVASFVWLTGSLIH</sequence>
<accession>A0A1X0JDG5</accession>
<keyword evidence="1" id="KW-1133">Transmembrane helix</keyword>
<dbReference type="Proteomes" id="UP000192434">
    <property type="component" value="Unassembled WGS sequence"/>
</dbReference>
<proteinExistence type="predicted"/>
<organism evidence="3 5">
    <name type="scientific">Mycobacteroides saopaulense</name>
    <dbReference type="NCBI Taxonomy" id="1578165"/>
    <lineage>
        <taxon>Bacteria</taxon>
        <taxon>Bacillati</taxon>
        <taxon>Actinomycetota</taxon>
        <taxon>Actinomycetes</taxon>
        <taxon>Mycobacteriales</taxon>
        <taxon>Mycobacteriaceae</taxon>
        <taxon>Mycobacteroides</taxon>
    </lineage>
</organism>
<evidence type="ECO:0000313" key="5">
    <source>
        <dbReference type="Proteomes" id="UP000192434"/>
    </source>
</evidence>
<name>A0A1X0JDG5_9MYCO</name>
<reference evidence="2 4" key="1">
    <citation type="submission" date="2016-10" db="EMBL/GenBank/DDBJ databases">
        <title>Evaluation of Human, Animal and Environmental Mycobacterium chelonae Isolates by Core Genome Phylogenomic Analysis, Targeted Gene Comparison, and Anti-microbial Susceptibility Patterns: A Tale of Mistaken Identities.</title>
        <authorList>
            <person name="Fogelson S.B."/>
            <person name="Camus A.C."/>
            <person name="Lorenz W."/>
            <person name="Vasireddy R."/>
            <person name="Vasireddy S."/>
            <person name="Smith T."/>
            <person name="Brown-Elliott B.A."/>
            <person name="Wallace R.J.Jr."/>
            <person name="Hasan N.A."/>
            <person name="Reischl U."/>
            <person name="Sanchez S."/>
        </authorList>
    </citation>
    <scope>NUCLEOTIDE SEQUENCE [LARGE SCALE GENOMIC DNA]</scope>
    <source>
        <strain evidence="2 4">8528</strain>
    </source>
</reference>
<evidence type="ECO:0000313" key="2">
    <source>
        <dbReference type="EMBL" id="OHU06093.1"/>
    </source>
</evidence>
<keyword evidence="1" id="KW-0472">Membrane</keyword>
<evidence type="ECO:0000313" key="4">
    <source>
        <dbReference type="Proteomes" id="UP000179621"/>
    </source>
</evidence>
<keyword evidence="4" id="KW-1185">Reference proteome</keyword>
<evidence type="ECO:0000256" key="1">
    <source>
        <dbReference type="SAM" id="Phobius"/>
    </source>
</evidence>
<dbReference type="EMBL" id="MVII01000001">
    <property type="protein sequence ID" value="ORB60794.1"/>
    <property type="molecule type" value="Genomic_DNA"/>
</dbReference>
<reference evidence="3 5" key="2">
    <citation type="submission" date="2016-12" db="EMBL/GenBank/DDBJ databases">
        <title>The new phylogeny of genus Mycobacterium.</title>
        <authorList>
            <person name="Tortoli E."/>
            <person name="Trovato A."/>
            <person name="Cirillo D.M."/>
        </authorList>
    </citation>
    <scope>NUCLEOTIDE SEQUENCE [LARGE SCALE GENOMIC DNA]</scope>
    <source>
        <strain evidence="3 5">CCUG 66554</strain>
    </source>
</reference>